<keyword evidence="3" id="KW-1185">Reference proteome</keyword>
<dbReference type="RefSeq" id="WP_380061421.1">
    <property type="nucleotide sequence ID" value="NZ_JBHSEI010000005.1"/>
</dbReference>
<organism evidence="2 3">
    <name type="scientific">Deinococcus hohokamensis</name>
    <dbReference type="NCBI Taxonomy" id="309883"/>
    <lineage>
        <taxon>Bacteria</taxon>
        <taxon>Thermotogati</taxon>
        <taxon>Deinococcota</taxon>
        <taxon>Deinococci</taxon>
        <taxon>Deinococcales</taxon>
        <taxon>Deinococcaceae</taxon>
        <taxon>Deinococcus</taxon>
    </lineage>
</organism>
<sequence length="306" mass="34190">MTDPFLDQALTLRALRQGDLDSLFPHVKDHLRIRSDHAWRLLSPFFDAARAEHRSLEGFDADFHEFLHRVAGQKRNGDRAAPNTIRTRLGAMSALYTYLQDTGVLSAHPMRGIHRPAKTLRAAPAPDRSAVAQLHRQTRATPDLHAALILIDEHAMNVTELLSLTWGHLNLPRGELARRAGPTRLSPAAEAALKPLYEAQGGFMTDDHAIDLRRRVFPWRQETELRAAIMQACRAAPLPYLSPAELRRAGLRDHPHTPESAGYAREDGARQLARATRLAREVAEQLGAPEEGQEKSNGREKRQADA</sequence>
<feature type="region of interest" description="Disordered" evidence="1">
    <location>
        <begin position="279"/>
        <end position="306"/>
    </location>
</feature>
<accession>A0ABV9I918</accession>
<evidence type="ECO:0000256" key="1">
    <source>
        <dbReference type="SAM" id="MobiDB-lite"/>
    </source>
</evidence>
<dbReference type="EMBL" id="JBHSEI010000005">
    <property type="protein sequence ID" value="MFC4638416.1"/>
    <property type="molecule type" value="Genomic_DNA"/>
</dbReference>
<protein>
    <recommendedName>
        <fullName evidence="4">Integrase</fullName>
    </recommendedName>
</protein>
<comment type="caution">
    <text evidence="2">The sequence shown here is derived from an EMBL/GenBank/DDBJ whole genome shotgun (WGS) entry which is preliminary data.</text>
</comment>
<evidence type="ECO:0008006" key="4">
    <source>
        <dbReference type="Google" id="ProtNLM"/>
    </source>
</evidence>
<evidence type="ECO:0000313" key="2">
    <source>
        <dbReference type="EMBL" id="MFC4638416.1"/>
    </source>
</evidence>
<evidence type="ECO:0000313" key="3">
    <source>
        <dbReference type="Proteomes" id="UP001595952"/>
    </source>
</evidence>
<name>A0ABV9I918_9DEIO</name>
<reference evidence="3" key="1">
    <citation type="journal article" date="2019" name="Int. J. Syst. Evol. Microbiol.">
        <title>The Global Catalogue of Microorganisms (GCM) 10K type strain sequencing project: providing services to taxonomists for standard genome sequencing and annotation.</title>
        <authorList>
            <consortium name="The Broad Institute Genomics Platform"/>
            <consortium name="The Broad Institute Genome Sequencing Center for Infectious Disease"/>
            <person name="Wu L."/>
            <person name="Ma J."/>
        </authorList>
    </citation>
    <scope>NUCLEOTIDE SEQUENCE [LARGE SCALE GENOMIC DNA]</scope>
    <source>
        <strain evidence="3">CCUG 55995</strain>
    </source>
</reference>
<proteinExistence type="predicted"/>
<dbReference type="Proteomes" id="UP001595952">
    <property type="component" value="Unassembled WGS sequence"/>
</dbReference>
<feature type="compositionally biased region" description="Basic and acidic residues" evidence="1">
    <location>
        <begin position="292"/>
        <end position="306"/>
    </location>
</feature>
<dbReference type="InterPro" id="IPR011010">
    <property type="entry name" value="DNA_brk_join_enz"/>
</dbReference>
<gene>
    <name evidence="2" type="ORF">ACFO0D_08660</name>
</gene>
<dbReference type="SUPFAM" id="SSF56349">
    <property type="entry name" value="DNA breaking-rejoining enzymes"/>
    <property type="match status" value="1"/>
</dbReference>